<dbReference type="NCBIfam" id="NF004616">
    <property type="entry name" value="PRK05950.1"/>
    <property type="match status" value="1"/>
</dbReference>
<dbReference type="InterPro" id="IPR004489">
    <property type="entry name" value="Succ_DH/fum_Rdtase_Fe-S"/>
</dbReference>
<dbReference type="InterPro" id="IPR036010">
    <property type="entry name" value="2Fe-2S_ferredoxin-like_sf"/>
</dbReference>
<comment type="similarity">
    <text evidence="4">Belongs to the succinate dehydrogenase/fumarate reductase iron-sulfur protein family.</text>
</comment>
<dbReference type="SUPFAM" id="SSF46548">
    <property type="entry name" value="alpha-helical ferredoxin"/>
    <property type="match status" value="1"/>
</dbReference>
<evidence type="ECO:0000256" key="3">
    <source>
        <dbReference type="ARBA" id="ARBA00005163"/>
    </source>
</evidence>
<dbReference type="InterPro" id="IPR017896">
    <property type="entry name" value="4Fe4S_Fe-S-bd"/>
</dbReference>
<keyword evidence="7" id="KW-0816">Tricarboxylic acid cycle</keyword>
<keyword evidence="9" id="KW-0479">Metal-binding</keyword>
<evidence type="ECO:0000256" key="11">
    <source>
        <dbReference type="ARBA" id="ARBA00023004"/>
    </source>
</evidence>
<keyword evidence="8" id="KW-0001">2Fe-2S</keyword>
<dbReference type="CDD" id="cd00207">
    <property type="entry name" value="fer2"/>
    <property type="match status" value="1"/>
</dbReference>
<evidence type="ECO:0000259" key="16">
    <source>
        <dbReference type="PROSITE" id="PS51379"/>
    </source>
</evidence>
<evidence type="ECO:0000256" key="8">
    <source>
        <dbReference type="ARBA" id="ARBA00022714"/>
    </source>
</evidence>
<evidence type="ECO:0000256" key="10">
    <source>
        <dbReference type="ARBA" id="ARBA00023002"/>
    </source>
</evidence>
<dbReference type="GO" id="GO:0051538">
    <property type="term" value="F:3 iron, 4 sulfur cluster binding"/>
    <property type="evidence" value="ECO:0007669"/>
    <property type="project" value="UniProtKB-KW"/>
</dbReference>
<evidence type="ECO:0000256" key="5">
    <source>
        <dbReference type="ARBA" id="ARBA00012792"/>
    </source>
</evidence>
<dbReference type="InterPro" id="IPR012675">
    <property type="entry name" value="Beta-grasp_dom_sf"/>
</dbReference>
<dbReference type="EC" id="1.3.5.1" evidence="5"/>
<dbReference type="GO" id="GO:0046872">
    <property type="term" value="F:metal ion binding"/>
    <property type="evidence" value="ECO:0007669"/>
    <property type="project" value="UniProtKB-KW"/>
</dbReference>
<dbReference type="SUPFAM" id="SSF54292">
    <property type="entry name" value="2Fe-2S ferredoxin-like"/>
    <property type="match status" value="1"/>
</dbReference>
<evidence type="ECO:0000256" key="14">
    <source>
        <dbReference type="ARBA" id="ARBA00034078"/>
    </source>
</evidence>
<keyword evidence="10" id="KW-0560">Oxidoreductase</keyword>
<dbReference type="PROSITE" id="PS00197">
    <property type="entry name" value="2FE2S_FER_1"/>
    <property type="match status" value="1"/>
</dbReference>
<gene>
    <name evidence="17" type="ORF">B9Q03_01800</name>
</gene>
<evidence type="ECO:0000256" key="1">
    <source>
        <dbReference type="ARBA" id="ARBA00001927"/>
    </source>
</evidence>
<comment type="cofactor">
    <cofactor evidence="14">
        <name>[2Fe-2S] cluster</name>
        <dbReference type="ChEBI" id="CHEBI:190135"/>
    </cofactor>
</comment>
<dbReference type="NCBIfam" id="TIGR00384">
    <property type="entry name" value="dhsB"/>
    <property type="match status" value="1"/>
</dbReference>
<evidence type="ECO:0000259" key="15">
    <source>
        <dbReference type="PROSITE" id="PS51085"/>
    </source>
</evidence>
<feature type="domain" description="4Fe-4S ferredoxin-type" evidence="16">
    <location>
        <begin position="147"/>
        <end position="176"/>
    </location>
</feature>
<name>A0A2R6B0R3_9ARCH</name>
<dbReference type="InterPro" id="IPR006058">
    <property type="entry name" value="2Fe2S_fd_BS"/>
</dbReference>
<evidence type="ECO:0000313" key="18">
    <source>
        <dbReference type="Proteomes" id="UP000240322"/>
    </source>
</evidence>
<keyword evidence="13" id="KW-0003">3Fe-4S</keyword>
<evidence type="ECO:0000256" key="13">
    <source>
        <dbReference type="ARBA" id="ARBA00023291"/>
    </source>
</evidence>
<dbReference type="Pfam" id="PF13183">
    <property type="entry name" value="Fer4_8"/>
    <property type="match status" value="1"/>
</dbReference>
<dbReference type="PROSITE" id="PS00198">
    <property type="entry name" value="4FE4S_FER_1"/>
    <property type="match status" value="1"/>
</dbReference>
<dbReference type="PANTHER" id="PTHR11921:SF29">
    <property type="entry name" value="SUCCINATE DEHYDROGENASE [UBIQUINONE] IRON-SULFUR SUBUNIT, MITOCHONDRIAL"/>
    <property type="match status" value="1"/>
</dbReference>
<evidence type="ECO:0000256" key="12">
    <source>
        <dbReference type="ARBA" id="ARBA00023014"/>
    </source>
</evidence>
<comment type="cofactor">
    <cofactor evidence="1">
        <name>[3Fe-4S] cluster</name>
        <dbReference type="ChEBI" id="CHEBI:21137"/>
    </cofactor>
</comment>
<evidence type="ECO:0000313" key="17">
    <source>
        <dbReference type="EMBL" id="PSN92196.1"/>
    </source>
</evidence>
<dbReference type="PROSITE" id="PS51085">
    <property type="entry name" value="2FE2S_FER_2"/>
    <property type="match status" value="1"/>
</dbReference>
<evidence type="ECO:0000256" key="2">
    <source>
        <dbReference type="ARBA" id="ARBA00001966"/>
    </source>
</evidence>
<dbReference type="InterPro" id="IPR001041">
    <property type="entry name" value="2Fe-2S_ferredoxin-type"/>
</dbReference>
<evidence type="ECO:0000256" key="7">
    <source>
        <dbReference type="ARBA" id="ARBA00022532"/>
    </source>
</evidence>
<dbReference type="EMBL" id="NEXE01000008">
    <property type="protein sequence ID" value="PSN92196.1"/>
    <property type="molecule type" value="Genomic_DNA"/>
</dbReference>
<dbReference type="GO" id="GO:0009055">
    <property type="term" value="F:electron transfer activity"/>
    <property type="evidence" value="ECO:0007669"/>
    <property type="project" value="InterPro"/>
</dbReference>
<comment type="caution">
    <text evidence="17">The sequence shown here is derived from an EMBL/GenBank/DDBJ whole genome shotgun (WGS) entry which is preliminary data.</text>
</comment>
<dbReference type="GO" id="GO:0008177">
    <property type="term" value="F:succinate dehydrogenase (quinone) activity"/>
    <property type="evidence" value="ECO:0007669"/>
    <property type="project" value="UniProtKB-EC"/>
</dbReference>
<dbReference type="PROSITE" id="PS51379">
    <property type="entry name" value="4FE4S_FER_2"/>
    <property type="match status" value="1"/>
</dbReference>
<dbReference type="Proteomes" id="UP000240322">
    <property type="component" value="Unassembled WGS sequence"/>
</dbReference>
<reference evidence="17 18" key="1">
    <citation type="submission" date="2017-04" db="EMBL/GenBank/DDBJ databases">
        <title>Novel microbial lineages endemic to geothermal iron-oxide mats fill important gaps in the evolutionary history of Archaea.</title>
        <authorList>
            <person name="Jay Z.J."/>
            <person name="Beam J.P."/>
            <person name="Dlakic M."/>
            <person name="Rusch D.B."/>
            <person name="Kozubal M.A."/>
            <person name="Inskeep W.P."/>
        </authorList>
    </citation>
    <scope>NUCLEOTIDE SEQUENCE [LARGE SCALE GENOMIC DNA]</scope>
    <source>
        <strain evidence="17">OSP_D</strain>
    </source>
</reference>
<dbReference type="InterPro" id="IPR025192">
    <property type="entry name" value="Succ_DH/fum_Rdtase_N"/>
</dbReference>
<feature type="domain" description="2Fe-2S ferredoxin-type" evidence="15">
    <location>
        <begin position="23"/>
        <end position="99"/>
    </location>
</feature>
<keyword evidence="6" id="KW-0004">4Fe-4S</keyword>
<dbReference type="InterPro" id="IPR017900">
    <property type="entry name" value="4Fe4S_Fe_S_CS"/>
</dbReference>
<comment type="cofactor">
    <cofactor evidence="2">
        <name>[4Fe-4S] cluster</name>
        <dbReference type="ChEBI" id="CHEBI:49883"/>
    </cofactor>
</comment>
<keyword evidence="12" id="KW-0411">Iron-sulfur</keyword>
<dbReference type="FunFam" id="1.10.1060.10:FF:000003">
    <property type="entry name" value="Succinate dehydrogenase iron-sulfur subunit"/>
    <property type="match status" value="1"/>
</dbReference>
<accession>A0A2R6B0R3</accession>
<sequence length="248" mass="28025">MRPALSESKTVEIRVKRFDPDTKQFTVKSYRLEVDRFTTVLSALIAIKEKQDQTLSIRYSCRMGICGSCGMVVNGKPRLACETNILKECGDTVEVEPMLGHPVLRDLVCDFDDFFAKHKSVKPWLIRRDRAEKFRAEKEYVQTSKQLDEYLPFTYCIKCGLCVDACPVSNLNPGFKGPQALSQAYRYIADSRDEGAKARLEALDTFEGVWGCEFLGACSRVCPKGVDPALAIQLLKMRVINPPRDDTH</sequence>
<evidence type="ECO:0000256" key="4">
    <source>
        <dbReference type="ARBA" id="ARBA00009433"/>
    </source>
</evidence>
<evidence type="ECO:0000256" key="6">
    <source>
        <dbReference type="ARBA" id="ARBA00022485"/>
    </source>
</evidence>
<dbReference type="Gene3D" id="1.10.1060.10">
    <property type="entry name" value="Alpha-helical ferredoxin"/>
    <property type="match status" value="1"/>
</dbReference>
<dbReference type="InterPro" id="IPR050573">
    <property type="entry name" value="SDH/FRD_Iron-Sulfur"/>
</dbReference>
<protein>
    <recommendedName>
        <fullName evidence="5">succinate dehydrogenase</fullName>
        <ecNumber evidence="5">1.3.5.1</ecNumber>
    </recommendedName>
</protein>
<dbReference type="Pfam" id="PF13085">
    <property type="entry name" value="Fer2_3"/>
    <property type="match status" value="1"/>
</dbReference>
<dbReference type="AlphaFoldDB" id="A0A2R6B0R3"/>
<dbReference type="InterPro" id="IPR009051">
    <property type="entry name" value="Helical_ferredxn"/>
</dbReference>
<dbReference type="GO" id="GO:0006099">
    <property type="term" value="P:tricarboxylic acid cycle"/>
    <property type="evidence" value="ECO:0007669"/>
    <property type="project" value="UniProtKB-KW"/>
</dbReference>
<evidence type="ECO:0000256" key="9">
    <source>
        <dbReference type="ARBA" id="ARBA00022723"/>
    </source>
</evidence>
<dbReference type="Gene3D" id="3.10.20.30">
    <property type="match status" value="1"/>
</dbReference>
<organism evidence="17 18">
    <name type="scientific">Candidatus Marsarchaeota G2 archaeon OSP_D</name>
    <dbReference type="NCBI Taxonomy" id="1978157"/>
    <lineage>
        <taxon>Archaea</taxon>
        <taxon>Candidatus Marsarchaeota</taxon>
        <taxon>Candidatus Marsarchaeota group 2</taxon>
    </lineage>
</organism>
<dbReference type="PANTHER" id="PTHR11921">
    <property type="entry name" value="SUCCINATE DEHYDROGENASE IRON-SULFUR PROTEIN"/>
    <property type="match status" value="1"/>
</dbReference>
<dbReference type="GO" id="GO:0051537">
    <property type="term" value="F:2 iron, 2 sulfur cluster binding"/>
    <property type="evidence" value="ECO:0007669"/>
    <property type="project" value="UniProtKB-KW"/>
</dbReference>
<comment type="pathway">
    <text evidence="3">Carbohydrate metabolism; tricarboxylic acid cycle.</text>
</comment>
<proteinExistence type="inferred from homology"/>
<keyword evidence="11" id="KW-0408">Iron</keyword>
<dbReference type="GO" id="GO:0051539">
    <property type="term" value="F:4 iron, 4 sulfur cluster binding"/>
    <property type="evidence" value="ECO:0007669"/>
    <property type="project" value="UniProtKB-KW"/>
</dbReference>
<dbReference type="GO" id="GO:0022904">
    <property type="term" value="P:respiratory electron transport chain"/>
    <property type="evidence" value="ECO:0007669"/>
    <property type="project" value="TreeGrafter"/>
</dbReference>